<feature type="transmembrane region" description="Helical" evidence="1">
    <location>
        <begin position="129"/>
        <end position="148"/>
    </location>
</feature>
<proteinExistence type="predicted"/>
<feature type="transmembrane region" description="Helical" evidence="1">
    <location>
        <begin position="55"/>
        <end position="75"/>
    </location>
</feature>
<name>A8F8E2_PSELT</name>
<feature type="transmembrane region" description="Helical" evidence="1">
    <location>
        <begin position="7"/>
        <end position="24"/>
    </location>
</feature>
<dbReference type="Proteomes" id="UP000002016">
    <property type="component" value="Chromosome"/>
</dbReference>
<dbReference type="EMBL" id="CP000812">
    <property type="protein sequence ID" value="ABV34426.1"/>
    <property type="molecule type" value="Genomic_DNA"/>
</dbReference>
<reference evidence="2 3" key="1">
    <citation type="submission" date="2007-08" db="EMBL/GenBank/DDBJ databases">
        <title>Complete sequence of Thermotoga lettingae TMO.</title>
        <authorList>
            <consortium name="US DOE Joint Genome Institute"/>
            <person name="Copeland A."/>
            <person name="Lucas S."/>
            <person name="Lapidus A."/>
            <person name="Barry K."/>
            <person name="Glavina del Rio T."/>
            <person name="Dalin E."/>
            <person name="Tice H."/>
            <person name="Pitluck S."/>
            <person name="Foster B."/>
            <person name="Bruce D."/>
            <person name="Schmutz J."/>
            <person name="Larimer F."/>
            <person name="Land M."/>
            <person name="Hauser L."/>
            <person name="Kyrpides N."/>
            <person name="Mikhailova N."/>
            <person name="Nelson K."/>
            <person name="Gogarten J.P."/>
            <person name="Noll K."/>
            <person name="Richardson P."/>
        </authorList>
    </citation>
    <scope>NUCLEOTIDE SEQUENCE [LARGE SCALE GENOMIC DNA]</scope>
    <source>
        <strain evidence="3">ATCC BAA-301 / DSM 14385 / NBRC 107922 / TMO</strain>
    </source>
</reference>
<organism evidence="2 3">
    <name type="scientific">Pseudothermotoga lettingae (strain ATCC BAA-301 / DSM 14385 / NBRC 107922 / TMO)</name>
    <name type="common">Thermotoga lettingae</name>
    <dbReference type="NCBI Taxonomy" id="416591"/>
    <lineage>
        <taxon>Bacteria</taxon>
        <taxon>Thermotogati</taxon>
        <taxon>Thermotogota</taxon>
        <taxon>Thermotogae</taxon>
        <taxon>Thermotogales</taxon>
        <taxon>Thermotogaceae</taxon>
        <taxon>Pseudothermotoga</taxon>
    </lineage>
</organism>
<reference evidence="2 3" key="2">
    <citation type="journal article" date="2009" name="Proc. Natl. Acad. Sci. U.S.A.">
        <title>On the chimeric nature, thermophilic origin, and phylogenetic placement of the Thermotogales.</title>
        <authorList>
            <person name="Zhaxybayeva O."/>
            <person name="Swithers K.S."/>
            <person name="Lapierre P."/>
            <person name="Fournier G.P."/>
            <person name="Bickhart D.M."/>
            <person name="DeBoy R.T."/>
            <person name="Nelson K.E."/>
            <person name="Nesbo C.L."/>
            <person name="Doolittle W.F."/>
            <person name="Gogarten J.P."/>
            <person name="Noll K.M."/>
        </authorList>
    </citation>
    <scope>NUCLEOTIDE SEQUENCE [LARGE SCALE GENOMIC DNA]</scope>
    <source>
        <strain evidence="3">ATCC BAA-301 / DSM 14385 / NBRC 107922 / TMO</strain>
    </source>
</reference>
<dbReference type="RefSeq" id="WP_012003902.1">
    <property type="nucleotide sequence ID" value="NC_009828.1"/>
</dbReference>
<evidence type="ECO:0008006" key="4">
    <source>
        <dbReference type="Google" id="ProtNLM"/>
    </source>
</evidence>
<protein>
    <recommendedName>
        <fullName evidence="4">DUF5668 domain-containing protein</fullName>
    </recommendedName>
</protein>
<dbReference type="KEGG" id="tle:Tlet_1872"/>
<evidence type="ECO:0000256" key="1">
    <source>
        <dbReference type="SAM" id="Phobius"/>
    </source>
</evidence>
<keyword evidence="1" id="KW-1133">Transmembrane helix</keyword>
<dbReference type="AlphaFoldDB" id="A8F8E2"/>
<accession>A8F8E2</accession>
<dbReference type="HOGENOM" id="CLU_129275_0_0_0"/>
<keyword evidence="1" id="KW-0812">Transmembrane</keyword>
<keyword evidence="3" id="KW-1185">Reference proteome</keyword>
<feature type="transmembrane region" description="Helical" evidence="1">
    <location>
        <begin position="30"/>
        <end position="48"/>
    </location>
</feature>
<dbReference type="OrthoDB" id="2695971at2"/>
<feature type="transmembrane region" description="Helical" evidence="1">
    <location>
        <begin position="106"/>
        <end position="123"/>
    </location>
</feature>
<keyword evidence="1" id="KW-0472">Membrane</keyword>
<feature type="transmembrane region" description="Helical" evidence="1">
    <location>
        <begin position="81"/>
        <end position="99"/>
    </location>
</feature>
<evidence type="ECO:0000313" key="3">
    <source>
        <dbReference type="Proteomes" id="UP000002016"/>
    </source>
</evidence>
<gene>
    <name evidence="2" type="ordered locus">Tlet_1872</name>
</gene>
<sequence precursor="true">MSKVTLSAALAGIFFIILGIVLIFDLNANLVWSVILLALGLGFEFGVFGKSYGRFVPGGILTTIGVLFLFCSVIGFSYLKFLWPVFVMAPATGLIQAYFASRKKGLLVSAMVLFAMTAFFFGVSFYQTVFLRIVFGVLIIVSGIALLIPKKR</sequence>
<evidence type="ECO:0000313" key="2">
    <source>
        <dbReference type="EMBL" id="ABV34426.1"/>
    </source>
</evidence>
<dbReference type="STRING" id="416591.Tlet_1872"/>